<gene>
    <name evidence="1" type="ORF">PYW08_013504</name>
</gene>
<sequence length="262" mass="28952">MQWLTTADGKYRVESLSAATIPGALKLMKEHFFQDEPVCNGTEVNKNPLAIEELLELCADAALDGLSLVAIDVKSGEVVSAIFNKLQEAPSNSSEKTFFEIFSEERCKQPSSRALVNLMVELDAQCDIANRYGVDCWCELMFLGTHRQQRGKGLGKLLCQTSIEAAKRLKDGPFAPMTIEELGPKYSFMKPRTTVVKVPKLCTSLLTSIGTQKIAKALGFTVLITVPFNDFIFDGKPYSKRGVDAFCEGVAKRIDFHLQSKV</sequence>
<evidence type="ECO:0000313" key="2">
    <source>
        <dbReference type="Proteomes" id="UP001231649"/>
    </source>
</evidence>
<name>A0ACC2QKU1_9NEOP</name>
<protein>
    <submittedName>
        <fullName evidence="1">Uncharacterized protein</fullName>
    </submittedName>
</protein>
<organism evidence="1 2">
    <name type="scientific">Mythimna loreyi</name>
    <dbReference type="NCBI Taxonomy" id="667449"/>
    <lineage>
        <taxon>Eukaryota</taxon>
        <taxon>Metazoa</taxon>
        <taxon>Ecdysozoa</taxon>
        <taxon>Arthropoda</taxon>
        <taxon>Hexapoda</taxon>
        <taxon>Insecta</taxon>
        <taxon>Pterygota</taxon>
        <taxon>Neoptera</taxon>
        <taxon>Endopterygota</taxon>
        <taxon>Lepidoptera</taxon>
        <taxon>Glossata</taxon>
        <taxon>Ditrysia</taxon>
        <taxon>Noctuoidea</taxon>
        <taxon>Noctuidae</taxon>
        <taxon>Noctuinae</taxon>
        <taxon>Hadenini</taxon>
        <taxon>Mythimna</taxon>
    </lineage>
</organism>
<keyword evidence="2" id="KW-1185">Reference proteome</keyword>
<dbReference type="Proteomes" id="UP001231649">
    <property type="component" value="Chromosome 4"/>
</dbReference>
<accession>A0ACC2QKU1</accession>
<comment type="caution">
    <text evidence="1">The sequence shown here is derived from an EMBL/GenBank/DDBJ whole genome shotgun (WGS) entry which is preliminary data.</text>
</comment>
<dbReference type="EMBL" id="CM056780">
    <property type="protein sequence ID" value="KAJ8716219.1"/>
    <property type="molecule type" value="Genomic_DNA"/>
</dbReference>
<proteinExistence type="predicted"/>
<reference evidence="1" key="1">
    <citation type="submission" date="2023-03" db="EMBL/GenBank/DDBJ databases">
        <title>Chromosome-level genomes of two armyworms, Mythimna separata and Mythimna loreyi, provide insights into the biosynthesis and reception of sex pheromones.</title>
        <authorList>
            <person name="Zhao H."/>
        </authorList>
    </citation>
    <scope>NUCLEOTIDE SEQUENCE</scope>
    <source>
        <strain evidence="1">BeijingLab</strain>
    </source>
</reference>
<evidence type="ECO:0000313" key="1">
    <source>
        <dbReference type="EMBL" id="KAJ8716219.1"/>
    </source>
</evidence>